<evidence type="ECO:0000313" key="1">
    <source>
        <dbReference type="EMBL" id="KAL1875270.1"/>
    </source>
</evidence>
<proteinExistence type="predicted"/>
<name>A0ABR3XHM3_9PEZI</name>
<sequence length="95" mass="10877">MLRRLEEPEGEMRGHIGPSRQWLSQLESFTVSNLQRKCLSISQNLYGINTCISVCAKGRKQWHCLWHPLPEFASNLEQTTRNSYVALAQSLACPM</sequence>
<comment type="caution">
    <text evidence="1">The sequence shown here is derived from an EMBL/GenBank/DDBJ whole genome shotgun (WGS) entry which is preliminary data.</text>
</comment>
<accession>A0ABR3XHM3</accession>
<gene>
    <name evidence="1" type="ORF">VTK73DRAFT_10226</name>
</gene>
<organism evidence="1 2">
    <name type="scientific">Phialemonium thermophilum</name>
    <dbReference type="NCBI Taxonomy" id="223376"/>
    <lineage>
        <taxon>Eukaryota</taxon>
        <taxon>Fungi</taxon>
        <taxon>Dikarya</taxon>
        <taxon>Ascomycota</taxon>
        <taxon>Pezizomycotina</taxon>
        <taxon>Sordariomycetes</taxon>
        <taxon>Sordariomycetidae</taxon>
        <taxon>Cephalothecales</taxon>
        <taxon>Cephalothecaceae</taxon>
        <taxon>Phialemonium</taxon>
    </lineage>
</organism>
<protein>
    <submittedName>
        <fullName evidence="1">Uncharacterized protein</fullName>
    </submittedName>
</protein>
<reference evidence="1 2" key="1">
    <citation type="journal article" date="2024" name="Commun. Biol.">
        <title>Comparative genomic analysis of thermophilic fungi reveals convergent evolutionary adaptations and gene losses.</title>
        <authorList>
            <person name="Steindorff A.S."/>
            <person name="Aguilar-Pontes M.V."/>
            <person name="Robinson A.J."/>
            <person name="Andreopoulos B."/>
            <person name="LaButti K."/>
            <person name="Kuo A."/>
            <person name="Mondo S."/>
            <person name="Riley R."/>
            <person name="Otillar R."/>
            <person name="Haridas S."/>
            <person name="Lipzen A."/>
            <person name="Grimwood J."/>
            <person name="Schmutz J."/>
            <person name="Clum A."/>
            <person name="Reid I.D."/>
            <person name="Moisan M.C."/>
            <person name="Butler G."/>
            <person name="Nguyen T.T.M."/>
            <person name="Dewar K."/>
            <person name="Conant G."/>
            <person name="Drula E."/>
            <person name="Henrissat B."/>
            <person name="Hansel C."/>
            <person name="Singer S."/>
            <person name="Hutchinson M.I."/>
            <person name="de Vries R.P."/>
            <person name="Natvig D.O."/>
            <person name="Powell A.J."/>
            <person name="Tsang A."/>
            <person name="Grigoriev I.V."/>
        </authorList>
    </citation>
    <scope>NUCLEOTIDE SEQUENCE [LARGE SCALE GENOMIC DNA]</scope>
    <source>
        <strain evidence="1 2">ATCC 24622</strain>
    </source>
</reference>
<dbReference type="Proteomes" id="UP001586593">
    <property type="component" value="Unassembled WGS sequence"/>
</dbReference>
<evidence type="ECO:0000313" key="2">
    <source>
        <dbReference type="Proteomes" id="UP001586593"/>
    </source>
</evidence>
<dbReference type="EMBL" id="JAZHXJ010000095">
    <property type="protein sequence ID" value="KAL1875270.1"/>
    <property type="molecule type" value="Genomic_DNA"/>
</dbReference>
<keyword evidence="2" id="KW-1185">Reference proteome</keyword>